<accession>A0ABP1CSM6</accession>
<gene>
    <name evidence="1" type="ORF">GFSPODELE1_LOCUS2283</name>
</gene>
<protein>
    <submittedName>
        <fullName evidence="1">Uncharacterized protein</fullName>
    </submittedName>
</protein>
<name>A0ABP1CSM6_9APHY</name>
<evidence type="ECO:0000313" key="2">
    <source>
        <dbReference type="Proteomes" id="UP001497453"/>
    </source>
</evidence>
<proteinExistence type="predicted"/>
<sequence>MPTFCSLPSHLAMMPFDPLLGYRSHESRDRLSWPQSVLQSDPSATITRTRSCPAFGTFKISASPTLSADLRALDSASPLPILFSGTIQTLSPFRLSQWNGRPTIVIELRPSLPSVRTQ</sequence>
<keyword evidence="2" id="KW-1185">Reference proteome</keyword>
<dbReference type="Proteomes" id="UP001497453">
    <property type="component" value="Chromosome 11"/>
</dbReference>
<dbReference type="EMBL" id="OZ037954">
    <property type="protein sequence ID" value="CAL1698703.1"/>
    <property type="molecule type" value="Genomic_DNA"/>
</dbReference>
<organism evidence="1 2">
    <name type="scientific">Somion occarium</name>
    <dbReference type="NCBI Taxonomy" id="3059160"/>
    <lineage>
        <taxon>Eukaryota</taxon>
        <taxon>Fungi</taxon>
        <taxon>Dikarya</taxon>
        <taxon>Basidiomycota</taxon>
        <taxon>Agaricomycotina</taxon>
        <taxon>Agaricomycetes</taxon>
        <taxon>Polyporales</taxon>
        <taxon>Cerrenaceae</taxon>
        <taxon>Somion</taxon>
    </lineage>
</organism>
<evidence type="ECO:0000313" key="1">
    <source>
        <dbReference type="EMBL" id="CAL1698703.1"/>
    </source>
</evidence>
<reference evidence="2" key="1">
    <citation type="submission" date="2024-04" db="EMBL/GenBank/DDBJ databases">
        <authorList>
            <person name="Shaw F."/>
            <person name="Minotto A."/>
        </authorList>
    </citation>
    <scope>NUCLEOTIDE SEQUENCE [LARGE SCALE GENOMIC DNA]</scope>
</reference>